<dbReference type="InterPro" id="IPR014729">
    <property type="entry name" value="Rossmann-like_a/b/a_fold"/>
</dbReference>
<dbReference type="PANTHER" id="PTHR43766:SF1">
    <property type="entry name" value="TRYPTOPHAN--TRNA LIGASE, MITOCHONDRIAL"/>
    <property type="match status" value="1"/>
</dbReference>
<dbReference type="PROSITE" id="PS00178">
    <property type="entry name" value="AA_TRNA_LIGASE_I"/>
    <property type="match status" value="1"/>
</dbReference>
<keyword evidence="8" id="KW-0963">Cytoplasm</keyword>
<evidence type="ECO:0000256" key="6">
    <source>
        <dbReference type="ARBA" id="ARBA00023146"/>
    </source>
</evidence>
<dbReference type="PANTHER" id="PTHR43766">
    <property type="entry name" value="TRYPTOPHAN--TRNA LIGASE, MITOCHONDRIAL"/>
    <property type="match status" value="1"/>
</dbReference>
<feature type="binding site" evidence="8">
    <location>
        <position position="195"/>
    </location>
    <ligand>
        <name>ATP</name>
        <dbReference type="ChEBI" id="CHEBI:30616"/>
    </ligand>
</feature>
<dbReference type="InterPro" id="IPR024109">
    <property type="entry name" value="Trp-tRNA-ligase_bac-type"/>
</dbReference>
<evidence type="ECO:0000256" key="5">
    <source>
        <dbReference type="ARBA" id="ARBA00022917"/>
    </source>
</evidence>
<accession>A0A9D0ZHR8</accession>
<dbReference type="Gene3D" id="1.10.240.10">
    <property type="entry name" value="Tyrosyl-Transfer RNA Synthetase"/>
    <property type="match status" value="1"/>
</dbReference>
<dbReference type="PRINTS" id="PR01039">
    <property type="entry name" value="TRNASYNTHTRP"/>
</dbReference>
<evidence type="ECO:0000256" key="1">
    <source>
        <dbReference type="ARBA" id="ARBA00005594"/>
    </source>
</evidence>
<comment type="similarity">
    <text evidence="1 8 9">Belongs to the class-I aminoacyl-tRNA synthetase family.</text>
</comment>
<keyword evidence="5 8" id="KW-0648">Protein biosynthesis</keyword>
<name>A0A9D0ZHR8_9FIRM</name>
<dbReference type="Gene3D" id="3.40.50.620">
    <property type="entry name" value="HUPs"/>
    <property type="match status" value="1"/>
</dbReference>
<feature type="binding site" evidence="8">
    <location>
        <position position="144"/>
    </location>
    <ligand>
        <name>L-tryptophan</name>
        <dbReference type="ChEBI" id="CHEBI:57912"/>
    </ligand>
</feature>
<dbReference type="InterPro" id="IPR050203">
    <property type="entry name" value="Trp-tRNA_synthetase"/>
</dbReference>
<evidence type="ECO:0000313" key="11">
    <source>
        <dbReference type="Proteomes" id="UP000886787"/>
    </source>
</evidence>
<dbReference type="AlphaFoldDB" id="A0A9D0ZHR8"/>
<sequence>MQPNNVQTTEKKKIIFSAIQPSGTITLGNYLGAIKNWVSMQETFHCVYALADLHAITVRQDPQKFRANTMQAYALLLACGIDPKKSTFFIQSHVPTHAQLAWVLNCYTQFGELSRMTQFKDKSLKHADNVNVGLFAYPSLMAADILLYQADMVPVGADQKQHLELSRDIAARFNGLYGNTFKIPEPYIPNVGARVMSLQEPQKKMSKSDENSNAWIGVLDKPETIMKKFKRAVTDSDAKVCYGENKDGINNLIGIYSAMTGKTTGQIEKEFEGSGYGQFKEAVAQSVIDRLRPVQEEYERLMNDKDYLKECYEKGAQTALHFSQRTLDKAMKKIGFVAR</sequence>
<dbReference type="InterPro" id="IPR002306">
    <property type="entry name" value="Trp-tRNA-ligase"/>
</dbReference>
<keyword evidence="3 8" id="KW-0547">Nucleotide-binding</keyword>
<organism evidence="10 11">
    <name type="scientific">Candidatus Scatavimonas merdigallinarum</name>
    <dbReference type="NCBI Taxonomy" id="2840914"/>
    <lineage>
        <taxon>Bacteria</taxon>
        <taxon>Bacillati</taxon>
        <taxon>Bacillota</taxon>
        <taxon>Clostridia</taxon>
        <taxon>Eubacteriales</taxon>
        <taxon>Oscillospiraceae</taxon>
        <taxon>Oscillospiraceae incertae sedis</taxon>
        <taxon>Candidatus Scatavimonas</taxon>
    </lineage>
</organism>
<comment type="caution">
    <text evidence="10">The sequence shown here is derived from an EMBL/GenBank/DDBJ whole genome shotgun (WGS) entry which is preliminary data.</text>
</comment>
<evidence type="ECO:0000256" key="9">
    <source>
        <dbReference type="RuleBase" id="RU363036"/>
    </source>
</evidence>
<dbReference type="NCBIfam" id="TIGR00233">
    <property type="entry name" value="trpS"/>
    <property type="match status" value="1"/>
</dbReference>
<evidence type="ECO:0000256" key="4">
    <source>
        <dbReference type="ARBA" id="ARBA00022840"/>
    </source>
</evidence>
<dbReference type="SUPFAM" id="SSF52374">
    <property type="entry name" value="Nucleotidylyl transferase"/>
    <property type="match status" value="1"/>
</dbReference>
<dbReference type="Proteomes" id="UP000886787">
    <property type="component" value="Unassembled WGS sequence"/>
</dbReference>
<reference evidence="10" key="1">
    <citation type="submission" date="2020-10" db="EMBL/GenBank/DDBJ databases">
        <authorList>
            <person name="Gilroy R."/>
        </authorList>
    </citation>
    <scope>NUCLEOTIDE SEQUENCE</scope>
    <source>
        <strain evidence="10">ChiSjej1B19-3389</strain>
    </source>
</reference>
<feature type="binding site" evidence="8">
    <location>
        <begin position="20"/>
        <end position="22"/>
    </location>
    <ligand>
        <name>ATP</name>
        <dbReference type="ChEBI" id="CHEBI:30616"/>
    </ligand>
</feature>
<comment type="subunit">
    <text evidence="8">Homodimer.</text>
</comment>
<protein>
    <recommendedName>
        <fullName evidence="8">Tryptophan--tRNA ligase</fullName>
        <ecNumber evidence="8">6.1.1.2</ecNumber>
    </recommendedName>
    <alternativeName>
        <fullName evidence="8">Tryptophanyl-tRNA synthetase</fullName>
        <shortName evidence="8">TrpRS</shortName>
    </alternativeName>
</protein>
<proteinExistence type="inferred from homology"/>
<keyword evidence="4 8" id="KW-0067">ATP-binding</keyword>
<dbReference type="GO" id="GO:0005524">
    <property type="term" value="F:ATP binding"/>
    <property type="evidence" value="ECO:0007669"/>
    <property type="project" value="UniProtKB-UniRule"/>
</dbReference>
<dbReference type="CDD" id="cd00806">
    <property type="entry name" value="TrpRS_core"/>
    <property type="match status" value="1"/>
</dbReference>
<dbReference type="InterPro" id="IPR001412">
    <property type="entry name" value="aa-tRNA-synth_I_CS"/>
</dbReference>
<comment type="function">
    <text evidence="8">Catalyzes the attachment of tryptophan to tRNA(Trp).</text>
</comment>
<dbReference type="FunFam" id="1.10.240.10:FF:000002">
    <property type="entry name" value="Tryptophan--tRNA ligase"/>
    <property type="match status" value="1"/>
</dbReference>
<feature type="binding site" evidence="8">
    <location>
        <begin position="156"/>
        <end position="158"/>
    </location>
    <ligand>
        <name>ATP</name>
        <dbReference type="ChEBI" id="CHEBI:30616"/>
    </ligand>
</feature>
<evidence type="ECO:0000256" key="7">
    <source>
        <dbReference type="ARBA" id="ARBA00049929"/>
    </source>
</evidence>
<keyword evidence="6 8" id="KW-0030">Aminoacyl-tRNA synthetase</keyword>
<dbReference type="Pfam" id="PF00579">
    <property type="entry name" value="tRNA-synt_1b"/>
    <property type="match status" value="1"/>
</dbReference>
<comment type="catalytic activity">
    <reaction evidence="7 8">
        <text>tRNA(Trp) + L-tryptophan + ATP = L-tryptophyl-tRNA(Trp) + AMP + diphosphate + H(+)</text>
        <dbReference type="Rhea" id="RHEA:24080"/>
        <dbReference type="Rhea" id="RHEA-COMP:9671"/>
        <dbReference type="Rhea" id="RHEA-COMP:9705"/>
        <dbReference type="ChEBI" id="CHEBI:15378"/>
        <dbReference type="ChEBI" id="CHEBI:30616"/>
        <dbReference type="ChEBI" id="CHEBI:33019"/>
        <dbReference type="ChEBI" id="CHEBI:57912"/>
        <dbReference type="ChEBI" id="CHEBI:78442"/>
        <dbReference type="ChEBI" id="CHEBI:78535"/>
        <dbReference type="ChEBI" id="CHEBI:456215"/>
        <dbReference type="EC" id="6.1.1.2"/>
    </reaction>
</comment>
<gene>
    <name evidence="8 10" type="primary">trpS</name>
    <name evidence="10" type="ORF">IAD32_06400</name>
</gene>
<feature type="short sequence motif" description="'KMSKS' region" evidence="8">
    <location>
        <begin position="204"/>
        <end position="208"/>
    </location>
</feature>
<dbReference type="InterPro" id="IPR002305">
    <property type="entry name" value="aa-tRNA-synth_Ic"/>
</dbReference>
<dbReference type="GO" id="GO:0004830">
    <property type="term" value="F:tryptophan-tRNA ligase activity"/>
    <property type="evidence" value="ECO:0007669"/>
    <property type="project" value="UniProtKB-UniRule"/>
</dbReference>
<dbReference type="GO" id="GO:0005829">
    <property type="term" value="C:cytosol"/>
    <property type="evidence" value="ECO:0007669"/>
    <property type="project" value="TreeGrafter"/>
</dbReference>
<feature type="binding site" evidence="8">
    <location>
        <begin position="28"/>
        <end position="29"/>
    </location>
    <ligand>
        <name>ATP</name>
        <dbReference type="ChEBI" id="CHEBI:30616"/>
    </ligand>
</feature>
<dbReference type="EMBL" id="DVFW01000028">
    <property type="protein sequence ID" value="HIQ80898.1"/>
    <property type="molecule type" value="Genomic_DNA"/>
</dbReference>
<evidence type="ECO:0000313" key="10">
    <source>
        <dbReference type="EMBL" id="HIQ80898.1"/>
    </source>
</evidence>
<dbReference type="HAMAP" id="MF_00140_B">
    <property type="entry name" value="Trp_tRNA_synth_B"/>
    <property type="match status" value="1"/>
</dbReference>
<keyword evidence="2 8" id="KW-0436">Ligase</keyword>
<evidence type="ECO:0000256" key="2">
    <source>
        <dbReference type="ARBA" id="ARBA00022598"/>
    </source>
</evidence>
<feature type="binding site" evidence="8">
    <location>
        <begin position="204"/>
        <end position="208"/>
    </location>
    <ligand>
        <name>ATP</name>
        <dbReference type="ChEBI" id="CHEBI:30616"/>
    </ligand>
</feature>
<feature type="short sequence motif" description="'HIGH' region" evidence="8">
    <location>
        <begin position="21"/>
        <end position="29"/>
    </location>
</feature>
<dbReference type="GO" id="GO:0006436">
    <property type="term" value="P:tryptophanyl-tRNA aminoacylation"/>
    <property type="evidence" value="ECO:0007669"/>
    <property type="project" value="UniProtKB-UniRule"/>
</dbReference>
<comment type="subcellular location">
    <subcellularLocation>
        <location evidence="8">Cytoplasm</location>
    </subcellularLocation>
</comment>
<reference evidence="10" key="2">
    <citation type="journal article" date="2021" name="PeerJ">
        <title>Extensive microbial diversity within the chicken gut microbiome revealed by metagenomics and culture.</title>
        <authorList>
            <person name="Gilroy R."/>
            <person name="Ravi A."/>
            <person name="Getino M."/>
            <person name="Pursley I."/>
            <person name="Horton D.L."/>
            <person name="Alikhan N.F."/>
            <person name="Baker D."/>
            <person name="Gharbi K."/>
            <person name="Hall N."/>
            <person name="Watson M."/>
            <person name="Adriaenssens E.M."/>
            <person name="Foster-Nyarko E."/>
            <person name="Jarju S."/>
            <person name="Secka A."/>
            <person name="Antonio M."/>
            <person name="Oren A."/>
            <person name="Chaudhuri R.R."/>
            <person name="La Ragione R."/>
            <person name="Hildebrand F."/>
            <person name="Pallen M.J."/>
        </authorList>
    </citation>
    <scope>NUCLEOTIDE SEQUENCE</scope>
    <source>
        <strain evidence="10">ChiSjej1B19-3389</strain>
    </source>
</reference>
<evidence type="ECO:0000256" key="3">
    <source>
        <dbReference type="ARBA" id="ARBA00022741"/>
    </source>
</evidence>
<dbReference type="EC" id="6.1.1.2" evidence="8"/>
<evidence type="ECO:0000256" key="8">
    <source>
        <dbReference type="HAMAP-Rule" id="MF_00140"/>
    </source>
</evidence>